<proteinExistence type="predicted"/>
<dbReference type="GO" id="GO:0005886">
    <property type="term" value="C:plasma membrane"/>
    <property type="evidence" value="ECO:0007669"/>
    <property type="project" value="TreeGrafter"/>
</dbReference>
<keyword evidence="1" id="KW-1133">Transmembrane helix</keyword>
<sequence>MANDDIVARIEANPKYHELVRKRTSYSIFMSILMIIAYYGYILLIAFNKEWLGTPLAPGMVMTIGIPLGVGVIVFTIAITNVYVRKANSDFDEMTAEVIKEANQK</sequence>
<gene>
    <name evidence="2" type="primary">yjcH_2</name>
    <name evidence="2" type="ORF">AW08_02687</name>
</gene>
<dbReference type="Pfam" id="PF04341">
    <property type="entry name" value="DUF485"/>
    <property type="match status" value="1"/>
</dbReference>
<evidence type="ECO:0000313" key="3">
    <source>
        <dbReference type="Proteomes" id="UP000020218"/>
    </source>
</evidence>
<name>A0A011MUR4_9PROT</name>
<evidence type="ECO:0000313" key="2">
    <source>
        <dbReference type="EMBL" id="EXI66331.1"/>
    </source>
</evidence>
<dbReference type="PATRIC" id="fig|1454001.3.peg.2737"/>
<keyword evidence="3" id="KW-1185">Reference proteome</keyword>
<dbReference type="AlphaFoldDB" id="A0A011MUR4"/>
<dbReference type="STRING" id="1454001.AW08_02687"/>
<comment type="caution">
    <text evidence="2">The sequence shown here is derived from an EMBL/GenBank/DDBJ whole genome shotgun (WGS) entry which is preliminary data.</text>
</comment>
<protein>
    <submittedName>
        <fullName evidence="2">Inner membrane protein YjcH</fullName>
    </submittedName>
</protein>
<organism evidence="2 3">
    <name type="scientific">Candidatus Accumulibacter adjunctus</name>
    <dbReference type="NCBI Taxonomy" id="1454001"/>
    <lineage>
        <taxon>Bacteria</taxon>
        <taxon>Pseudomonadati</taxon>
        <taxon>Pseudomonadota</taxon>
        <taxon>Betaproteobacteria</taxon>
        <taxon>Candidatus Accumulibacter</taxon>
    </lineage>
</organism>
<dbReference type="InterPro" id="IPR052959">
    <property type="entry name" value="Inner_membrane_assoc"/>
</dbReference>
<dbReference type="PANTHER" id="PTHR38598:SF1">
    <property type="entry name" value="INNER MEMBRANE PROTEIN YJCH"/>
    <property type="match status" value="1"/>
</dbReference>
<accession>A0A011MUR4</accession>
<dbReference type="PANTHER" id="PTHR38598">
    <property type="entry name" value="INNER MEMBRANE PROTEIN YJCH"/>
    <property type="match status" value="1"/>
</dbReference>
<keyword evidence="1" id="KW-0472">Membrane</keyword>
<dbReference type="InterPro" id="IPR007436">
    <property type="entry name" value="DUF485"/>
</dbReference>
<reference evidence="2" key="1">
    <citation type="submission" date="2014-02" db="EMBL/GenBank/DDBJ databases">
        <title>Expanding our view of genomic diversity in Candidatus Accumulibacter clades.</title>
        <authorList>
            <person name="Skennerton C.T."/>
            <person name="Barr J.J."/>
            <person name="Slater F.R."/>
            <person name="Bond P.L."/>
            <person name="Tyson G.W."/>
        </authorList>
    </citation>
    <scope>NUCLEOTIDE SEQUENCE [LARGE SCALE GENOMIC DNA]</scope>
</reference>
<feature type="transmembrane region" description="Helical" evidence="1">
    <location>
        <begin position="26"/>
        <end position="47"/>
    </location>
</feature>
<dbReference type="EMBL" id="JFAX01000016">
    <property type="protein sequence ID" value="EXI66331.1"/>
    <property type="molecule type" value="Genomic_DNA"/>
</dbReference>
<feature type="transmembrane region" description="Helical" evidence="1">
    <location>
        <begin position="59"/>
        <end position="84"/>
    </location>
</feature>
<evidence type="ECO:0000256" key="1">
    <source>
        <dbReference type="SAM" id="Phobius"/>
    </source>
</evidence>
<dbReference type="Proteomes" id="UP000020218">
    <property type="component" value="Unassembled WGS sequence"/>
</dbReference>
<keyword evidence="1" id="KW-0812">Transmembrane</keyword>